<sequence>MKPIVAVIGRPNVGKSTFFNRVTKSKNALVDNFPGVTRDRNFGDAVWDDVEFTLVDTGGFSDDDEDVFAGHIRSQIHQAIEDADAVIMILDGKGGISPYDSDLISILRLVKKPVLYAVNKIDGEGHEKYMYDFYSLGIENPYPVSAEHGYGIRDFLDDLIKVLPSSPAGEKDDMVRIAVAGRPNAGKSSLINRILGQERHVVSDIPGTTRDAIDSICRVNGKDYCLIDTAGIRRKGKVSLKLEKFSIIKALRSLDRCDIALIVLDAGKGVTDQDITIAGYAYERGCGCILLLNKWDLIEKDAGTAKRFNEELKNQAKFLNFAPSLTISALTGQRVNKIFGLVEDVYKQFSTRIGTGQLNRIMETALARNEPPMHNGKRLKFYYTTQVSEKPPAFVCFVNFPDAVHFSYKRYLINQLREGTGLTKTPIRLIFRQRTGRIEFGQRKQKEDKRDRKKKKRK</sequence>
<dbReference type="NCBIfam" id="TIGR03594">
    <property type="entry name" value="GTPase_EngA"/>
    <property type="match status" value="1"/>
</dbReference>
<dbReference type="PANTHER" id="PTHR43834:SF6">
    <property type="entry name" value="GTPASE DER"/>
    <property type="match status" value="1"/>
</dbReference>
<feature type="binding site" evidence="8">
    <location>
        <begin position="181"/>
        <end position="188"/>
    </location>
    <ligand>
        <name>GTP</name>
        <dbReference type="ChEBI" id="CHEBI:37565"/>
        <label>2</label>
    </ligand>
</feature>
<evidence type="ECO:0000313" key="12">
    <source>
        <dbReference type="EMBL" id="QTA82991.1"/>
    </source>
</evidence>
<evidence type="ECO:0000256" key="7">
    <source>
        <dbReference type="ARBA" id="ARBA00032345"/>
    </source>
</evidence>
<gene>
    <name evidence="12" type="primary">engA</name>
    <name evidence="8" type="synonym">der</name>
    <name evidence="12" type="ORF">dnl_53840</name>
</gene>
<organism evidence="12 13">
    <name type="scientific">Desulfonema limicola</name>
    <dbReference type="NCBI Taxonomy" id="45656"/>
    <lineage>
        <taxon>Bacteria</taxon>
        <taxon>Pseudomonadati</taxon>
        <taxon>Thermodesulfobacteriota</taxon>
        <taxon>Desulfobacteria</taxon>
        <taxon>Desulfobacterales</taxon>
        <taxon>Desulfococcaceae</taxon>
        <taxon>Desulfonema</taxon>
    </lineage>
</organism>
<dbReference type="Gene3D" id="3.40.50.300">
    <property type="entry name" value="P-loop containing nucleotide triphosphate hydrolases"/>
    <property type="match status" value="2"/>
</dbReference>
<dbReference type="InterPro" id="IPR027417">
    <property type="entry name" value="P-loop_NTPase"/>
</dbReference>
<dbReference type="AlphaFoldDB" id="A0A975GIZ6"/>
<reference evidence="12" key="1">
    <citation type="journal article" date="2021" name="Microb. Physiol.">
        <title>Proteogenomic Insights into the Physiology of Marine, Sulfate-Reducing, Filamentous Desulfonema limicola and Desulfonema magnum.</title>
        <authorList>
            <person name="Schnaars V."/>
            <person name="Wohlbrand L."/>
            <person name="Scheve S."/>
            <person name="Hinrichs C."/>
            <person name="Reinhardt R."/>
            <person name="Rabus R."/>
        </authorList>
    </citation>
    <scope>NUCLEOTIDE SEQUENCE</scope>
    <source>
        <strain evidence="12">5ac10</strain>
    </source>
</reference>
<dbReference type="GO" id="GO:0042254">
    <property type="term" value="P:ribosome biogenesis"/>
    <property type="evidence" value="ECO:0007669"/>
    <property type="project" value="UniProtKB-KW"/>
</dbReference>
<evidence type="ECO:0000256" key="1">
    <source>
        <dbReference type="ARBA" id="ARBA00008279"/>
    </source>
</evidence>
<dbReference type="HAMAP" id="MF_00195">
    <property type="entry name" value="GTPase_Der"/>
    <property type="match status" value="1"/>
</dbReference>
<dbReference type="GO" id="GO:0043022">
    <property type="term" value="F:ribosome binding"/>
    <property type="evidence" value="ECO:0007669"/>
    <property type="project" value="TreeGrafter"/>
</dbReference>
<dbReference type="NCBIfam" id="TIGR00231">
    <property type="entry name" value="small_GTP"/>
    <property type="match status" value="2"/>
</dbReference>
<dbReference type="EMBL" id="CP061799">
    <property type="protein sequence ID" value="QTA82991.1"/>
    <property type="molecule type" value="Genomic_DNA"/>
</dbReference>
<keyword evidence="5 8" id="KW-0547">Nucleotide-binding</keyword>
<dbReference type="PIRSF" id="PIRSF006485">
    <property type="entry name" value="GTP-binding_EngA"/>
    <property type="match status" value="1"/>
</dbReference>
<dbReference type="Pfam" id="PF01926">
    <property type="entry name" value="MMR_HSR1"/>
    <property type="match status" value="2"/>
</dbReference>
<dbReference type="CDD" id="cd01895">
    <property type="entry name" value="EngA2"/>
    <property type="match status" value="1"/>
</dbReference>
<keyword evidence="3 8" id="KW-0690">Ribosome biogenesis</keyword>
<dbReference type="PROSITE" id="PS51712">
    <property type="entry name" value="G_ENGA"/>
    <property type="match status" value="2"/>
</dbReference>
<evidence type="ECO:0000313" key="13">
    <source>
        <dbReference type="Proteomes" id="UP000663720"/>
    </source>
</evidence>
<feature type="binding site" evidence="8">
    <location>
        <begin position="56"/>
        <end position="60"/>
    </location>
    <ligand>
        <name>GTP</name>
        <dbReference type="ChEBI" id="CHEBI:37565"/>
        <label>1</label>
    </ligand>
</feature>
<dbReference type="InterPro" id="IPR016484">
    <property type="entry name" value="GTPase_Der"/>
</dbReference>
<dbReference type="GO" id="GO:0005525">
    <property type="term" value="F:GTP binding"/>
    <property type="evidence" value="ECO:0007669"/>
    <property type="project" value="UniProtKB-UniRule"/>
</dbReference>
<evidence type="ECO:0000256" key="2">
    <source>
        <dbReference type="ARBA" id="ARBA00020953"/>
    </source>
</evidence>
<feature type="binding site" evidence="8">
    <location>
        <begin position="293"/>
        <end position="296"/>
    </location>
    <ligand>
        <name>GTP</name>
        <dbReference type="ChEBI" id="CHEBI:37565"/>
        <label>2</label>
    </ligand>
</feature>
<name>A0A975GIZ6_9BACT</name>
<evidence type="ECO:0000256" key="10">
    <source>
        <dbReference type="RuleBase" id="RU004481"/>
    </source>
</evidence>
<evidence type="ECO:0000256" key="3">
    <source>
        <dbReference type="ARBA" id="ARBA00022517"/>
    </source>
</evidence>
<dbReference type="FunFam" id="3.40.50.300:FF:000057">
    <property type="entry name" value="GTPase Der"/>
    <property type="match status" value="1"/>
</dbReference>
<dbReference type="KEGG" id="dli:dnl_53840"/>
<dbReference type="InterPro" id="IPR032859">
    <property type="entry name" value="KH_dom-like"/>
</dbReference>
<proteinExistence type="inferred from homology"/>
<dbReference type="CDD" id="cd01894">
    <property type="entry name" value="EngA1"/>
    <property type="match status" value="1"/>
</dbReference>
<evidence type="ECO:0000256" key="4">
    <source>
        <dbReference type="ARBA" id="ARBA00022737"/>
    </source>
</evidence>
<dbReference type="PRINTS" id="PR00326">
    <property type="entry name" value="GTP1OBG"/>
</dbReference>
<comment type="similarity">
    <text evidence="1 8 9 10">Belongs to the TRAFAC class TrmE-Era-EngA-EngB-Septin-like GTPase superfamily. EngA (Der) GTPase family.</text>
</comment>
<dbReference type="InterPro" id="IPR006073">
    <property type="entry name" value="GTP-bd"/>
</dbReference>
<dbReference type="PANTHER" id="PTHR43834">
    <property type="entry name" value="GTPASE DER"/>
    <property type="match status" value="1"/>
</dbReference>
<dbReference type="FunFam" id="3.40.50.300:FF:000040">
    <property type="entry name" value="GTPase Der"/>
    <property type="match status" value="1"/>
</dbReference>
<dbReference type="InterPro" id="IPR031166">
    <property type="entry name" value="G_ENGA"/>
</dbReference>
<dbReference type="FunFam" id="3.30.300.20:FF:000004">
    <property type="entry name" value="GTPase Der"/>
    <property type="match status" value="1"/>
</dbReference>
<accession>A0A975GIZ6</accession>
<dbReference type="Gene3D" id="3.30.300.20">
    <property type="match status" value="1"/>
</dbReference>
<evidence type="ECO:0000256" key="8">
    <source>
        <dbReference type="HAMAP-Rule" id="MF_00195"/>
    </source>
</evidence>
<comment type="subunit">
    <text evidence="8">Associates with the 50S ribosomal subunit.</text>
</comment>
<keyword evidence="4 10" id="KW-0677">Repeat</keyword>
<dbReference type="Pfam" id="PF14714">
    <property type="entry name" value="KH_dom-like"/>
    <property type="match status" value="1"/>
</dbReference>
<feature type="domain" description="EngA-type G" evidence="11">
    <location>
        <begin position="175"/>
        <end position="350"/>
    </location>
</feature>
<evidence type="ECO:0000259" key="11">
    <source>
        <dbReference type="PROSITE" id="PS51712"/>
    </source>
</evidence>
<dbReference type="RefSeq" id="WP_207688846.1">
    <property type="nucleotide sequence ID" value="NZ_CP061799.1"/>
</dbReference>
<keyword evidence="6 8" id="KW-0342">GTP-binding</keyword>
<feature type="binding site" evidence="8">
    <location>
        <begin position="9"/>
        <end position="16"/>
    </location>
    <ligand>
        <name>GTP</name>
        <dbReference type="ChEBI" id="CHEBI:37565"/>
        <label>1</label>
    </ligand>
</feature>
<protein>
    <recommendedName>
        <fullName evidence="2 8">GTPase Der</fullName>
    </recommendedName>
    <alternativeName>
        <fullName evidence="7 8">GTP-binding protein EngA</fullName>
    </alternativeName>
</protein>
<evidence type="ECO:0000256" key="9">
    <source>
        <dbReference type="PROSITE-ProRule" id="PRU01049"/>
    </source>
</evidence>
<keyword evidence="13" id="KW-1185">Reference proteome</keyword>
<feature type="domain" description="EngA-type G" evidence="11">
    <location>
        <begin position="3"/>
        <end position="167"/>
    </location>
</feature>
<comment type="function">
    <text evidence="8 10">GTPase that plays an essential role in the late steps of ribosome biogenesis.</text>
</comment>
<evidence type="ECO:0000256" key="5">
    <source>
        <dbReference type="ARBA" id="ARBA00022741"/>
    </source>
</evidence>
<feature type="binding site" evidence="8">
    <location>
        <begin position="119"/>
        <end position="122"/>
    </location>
    <ligand>
        <name>GTP</name>
        <dbReference type="ChEBI" id="CHEBI:37565"/>
        <label>1</label>
    </ligand>
</feature>
<dbReference type="InterPro" id="IPR005225">
    <property type="entry name" value="Small_GTP-bd"/>
</dbReference>
<feature type="binding site" evidence="8">
    <location>
        <begin position="228"/>
        <end position="232"/>
    </location>
    <ligand>
        <name>GTP</name>
        <dbReference type="ChEBI" id="CHEBI:37565"/>
        <label>2</label>
    </ligand>
</feature>
<dbReference type="Proteomes" id="UP000663720">
    <property type="component" value="Chromosome"/>
</dbReference>
<dbReference type="SUPFAM" id="SSF52540">
    <property type="entry name" value="P-loop containing nucleoside triphosphate hydrolases"/>
    <property type="match status" value="2"/>
</dbReference>
<dbReference type="InterPro" id="IPR015946">
    <property type="entry name" value="KH_dom-like_a/b"/>
</dbReference>
<evidence type="ECO:0000256" key="6">
    <source>
        <dbReference type="ARBA" id="ARBA00023134"/>
    </source>
</evidence>